<gene>
    <name evidence="5" type="ORF">GCM10009665_34360</name>
</gene>
<keyword evidence="2 5" id="KW-0238">DNA-binding</keyword>
<dbReference type="Pfam" id="PF00356">
    <property type="entry name" value="LacI"/>
    <property type="match status" value="1"/>
</dbReference>
<dbReference type="EMBL" id="BAAALF010000054">
    <property type="protein sequence ID" value="GAA1240666.1"/>
    <property type="molecule type" value="Genomic_DNA"/>
</dbReference>
<dbReference type="InterPro" id="IPR046335">
    <property type="entry name" value="LacI/GalR-like_sensor"/>
</dbReference>
<evidence type="ECO:0000256" key="2">
    <source>
        <dbReference type="ARBA" id="ARBA00023125"/>
    </source>
</evidence>
<sequence>MVVTTTGQGGGRRPPGLPTIKDVAEHVGVSFKTVSRVVNGDGKVSAQTAQRVRQAVEELGYVRNESARQLRRGRTGTVALLVRAVSDPFFAAICDAAAERARDHDLAVFVTSTHDRAERERELATAMAGRRPDGLVITPIAESQDYLQGVLDSGIPVVAIDRPARGIQVDAVLADNAGGVRDAVEHLLRHGHSRIGYLGDAPEIFTARERVAGFRSTAEVHGLGLREEEIDLARPDDERIATLLRRWRAAPDPVTALVTGNNAITMAALRELVDEPHPPALVGFDDFELADLVRPAVSVVAQDPAAVGRTAIDLLVERLRQPERPVRTIRVQTRLIPRGSGELTVGQR</sequence>
<keyword evidence="1" id="KW-0805">Transcription regulation</keyword>
<keyword evidence="3" id="KW-0804">Transcription</keyword>
<name>A0ABN1WBM5_9ACTN</name>
<dbReference type="PANTHER" id="PTHR30146:SF109">
    <property type="entry name" value="HTH-TYPE TRANSCRIPTIONAL REGULATOR GALS"/>
    <property type="match status" value="1"/>
</dbReference>
<dbReference type="SUPFAM" id="SSF53822">
    <property type="entry name" value="Periplasmic binding protein-like I"/>
    <property type="match status" value="1"/>
</dbReference>
<dbReference type="Proteomes" id="UP001500037">
    <property type="component" value="Unassembled WGS sequence"/>
</dbReference>
<dbReference type="GO" id="GO:0003677">
    <property type="term" value="F:DNA binding"/>
    <property type="evidence" value="ECO:0007669"/>
    <property type="project" value="UniProtKB-KW"/>
</dbReference>
<dbReference type="Gene3D" id="1.10.260.40">
    <property type="entry name" value="lambda repressor-like DNA-binding domains"/>
    <property type="match status" value="1"/>
</dbReference>
<dbReference type="SMART" id="SM00354">
    <property type="entry name" value="HTH_LACI"/>
    <property type="match status" value="1"/>
</dbReference>
<evidence type="ECO:0000259" key="4">
    <source>
        <dbReference type="PROSITE" id="PS50932"/>
    </source>
</evidence>
<dbReference type="InterPro" id="IPR028082">
    <property type="entry name" value="Peripla_BP_I"/>
</dbReference>
<protein>
    <submittedName>
        <fullName evidence="5">LacI family DNA-binding transcriptional regulator</fullName>
    </submittedName>
</protein>
<keyword evidence="6" id="KW-1185">Reference proteome</keyword>
<proteinExistence type="predicted"/>
<dbReference type="Gene3D" id="3.40.50.2300">
    <property type="match status" value="2"/>
</dbReference>
<dbReference type="InterPro" id="IPR000843">
    <property type="entry name" value="HTH_LacI"/>
</dbReference>
<dbReference type="PROSITE" id="PS50932">
    <property type="entry name" value="HTH_LACI_2"/>
    <property type="match status" value="1"/>
</dbReference>
<dbReference type="InterPro" id="IPR010982">
    <property type="entry name" value="Lambda_DNA-bd_dom_sf"/>
</dbReference>
<dbReference type="PANTHER" id="PTHR30146">
    <property type="entry name" value="LACI-RELATED TRANSCRIPTIONAL REPRESSOR"/>
    <property type="match status" value="1"/>
</dbReference>
<evidence type="ECO:0000256" key="3">
    <source>
        <dbReference type="ARBA" id="ARBA00023163"/>
    </source>
</evidence>
<organism evidence="5 6">
    <name type="scientific">Kitasatospora nipponensis</name>
    <dbReference type="NCBI Taxonomy" id="258049"/>
    <lineage>
        <taxon>Bacteria</taxon>
        <taxon>Bacillati</taxon>
        <taxon>Actinomycetota</taxon>
        <taxon>Actinomycetes</taxon>
        <taxon>Kitasatosporales</taxon>
        <taxon>Streptomycetaceae</taxon>
        <taxon>Kitasatospora</taxon>
    </lineage>
</organism>
<evidence type="ECO:0000313" key="6">
    <source>
        <dbReference type="Proteomes" id="UP001500037"/>
    </source>
</evidence>
<reference evidence="5 6" key="1">
    <citation type="journal article" date="2019" name="Int. J. Syst. Evol. Microbiol.">
        <title>The Global Catalogue of Microorganisms (GCM) 10K type strain sequencing project: providing services to taxonomists for standard genome sequencing and annotation.</title>
        <authorList>
            <consortium name="The Broad Institute Genomics Platform"/>
            <consortium name="The Broad Institute Genome Sequencing Center for Infectious Disease"/>
            <person name="Wu L."/>
            <person name="Ma J."/>
        </authorList>
    </citation>
    <scope>NUCLEOTIDE SEQUENCE [LARGE SCALE GENOMIC DNA]</scope>
    <source>
        <strain evidence="5 6">JCM 13004</strain>
    </source>
</reference>
<dbReference type="Pfam" id="PF13377">
    <property type="entry name" value="Peripla_BP_3"/>
    <property type="match status" value="1"/>
</dbReference>
<feature type="domain" description="HTH lacI-type" evidence="4">
    <location>
        <begin position="18"/>
        <end position="72"/>
    </location>
</feature>
<dbReference type="CDD" id="cd01392">
    <property type="entry name" value="HTH_LacI"/>
    <property type="match status" value="1"/>
</dbReference>
<dbReference type="PROSITE" id="PS00356">
    <property type="entry name" value="HTH_LACI_1"/>
    <property type="match status" value="1"/>
</dbReference>
<evidence type="ECO:0000313" key="5">
    <source>
        <dbReference type="EMBL" id="GAA1240666.1"/>
    </source>
</evidence>
<dbReference type="CDD" id="cd06267">
    <property type="entry name" value="PBP1_LacI_sugar_binding-like"/>
    <property type="match status" value="1"/>
</dbReference>
<accession>A0ABN1WBM5</accession>
<evidence type="ECO:0000256" key="1">
    <source>
        <dbReference type="ARBA" id="ARBA00023015"/>
    </source>
</evidence>
<dbReference type="SUPFAM" id="SSF47413">
    <property type="entry name" value="lambda repressor-like DNA-binding domains"/>
    <property type="match status" value="1"/>
</dbReference>
<comment type="caution">
    <text evidence="5">The sequence shown here is derived from an EMBL/GenBank/DDBJ whole genome shotgun (WGS) entry which is preliminary data.</text>
</comment>